<accession>A0A3B0S656</accession>
<reference evidence="1" key="1">
    <citation type="submission" date="2018-06" db="EMBL/GenBank/DDBJ databases">
        <authorList>
            <person name="Zhirakovskaya E."/>
        </authorList>
    </citation>
    <scope>NUCLEOTIDE SEQUENCE</scope>
</reference>
<dbReference type="AlphaFoldDB" id="A0A3B0S656"/>
<name>A0A3B0S656_9ZZZZ</name>
<gene>
    <name evidence="1" type="ORF">MNBD_ALPHA05-1235</name>
</gene>
<sequence>MSKYPTRMLVCAALAVIAEPFSGKGMMGDLALTFAWVEGEEHVSGVI</sequence>
<proteinExistence type="predicted"/>
<organism evidence="1">
    <name type="scientific">hydrothermal vent metagenome</name>
    <dbReference type="NCBI Taxonomy" id="652676"/>
    <lineage>
        <taxon>unclassified sequences</taxon>
        <taxon>metagenomes</taxon>
        <taxon>ecological metagenomes</taxon>
    </lineage>
</organism>
<dbReference type="EMBL" id="UOEH01000340">
    <property type="protein sequence ID" value="VAW01561.1"/>
    <property type="molecule type" value="Genomic_DNA"/>
</dbReference>
<evidence type="ECO:0000313" key="1">
    <source>
        <dbReference type="EMBL" id="VAW01561.1"/>
    </source>
</evidence>
<protein>
    <submittedName>
        <fullName evidence="1">Uncharacterized protein</fullName>
    </submittedName>
</protein>